<reference evidence="1" key="1">
    <citation type="submission" date="2021-06" db="EMBL/GenBank/DDBJ databases">
        <authorList>
            <person name="Kallberg Y."/>
            <person name="Tangrot J."/>
            <person name="Rosling A."/>
        </authorList>
    </citation>
    <scope>NUCLEOTIDE SEQUENCE</scope>
    <source>
        <strain evidence="1">CL356</strain>
    </source>
</reference>
<keyword evidence="2" id="KW-1185">Reference proteome</keyword>
<gene>
    <name evidence="1" type="ORF">ACOLOM_LOCUS11552</name>
</gene>
<feature type="non-terminal residue" evidence="1">
    <location>
        <position position="71"/>
    </location>
</feature>
<sequence>MPIKFEDEANKPSLEEYLATLKGLTDQTVSSASKLPQDIPFHRSLDRKFRTDLDAASERVLRLTNKLLKVS</sequence>
<dbReference type="EMBL" id="CAJVPT010042165">
    <property type="protein sequence ID" value="CAG8729501.1"/>
    <property type="molecule type" value="Genomic_DNA"/>
</dbReference>
<evidence type="ECO:0000313" key="2">
    <source>
        <dbReference type="Proteomes" id="UP000789525"/>
    </source>
</evidence>
<comment type="caution">
    <text evidence="1">The sequence shown here is derived from an EMBL/GenBank/DDBJ whole genome shotgun (WGS) entry which is preliminary data.</text>
</comment>
<organism evidence="1 2">
    <name type="scientific">Acaulospora colombiana</name>
    <dbReference type="NCBI Taxonomy" id="27376"/>
    <lineage>
        <taxon>Eukaryota</taxon>
        <taxon>Fungi</taxon>
        <taxon>Fungi incertae sedis</taxon>
        <taxon>Mucoromycota</taxon>
        <taxon>Glomeromycotina</taxon>
        <taxon>Glomeromycetes</taxon>
        <taxon>Diversisporales</taxon>
        <taxon>Acaulosporaceae</taxon>
        <taxon>Acaulospora</taxon>
    </lineage>
</organism>
<name>A0ACA9Q1N9_9GLOM</name>
<accession>A0ACA9Q1N9</accession>
<protein>
    <submittedName>
        <fullName evidence="1">9439_t:CDS:1</fullName>
    </submittedName>
</protein>
<dbReference type="Proteomes" id="UP000789525">
    <property type="component" value="Unassembled WGS sequence"/>
</dbReference>
<evidence type="ECO:0000313" key="1">
    <source>
        <dbReference type="EMBL" id="CAG8729501.1"/>
    </source>
</evidence>
<proteinExistence type="predicted"/>